<dbReference type="OrthoDB" id="9802264at2"/>
<evidence type="ECO:0000313" key="11">
    <source>
        <dbReference type="EMBL" id="EBA06713.1"/>
    </source>
</evidence>
<dbReference type="Proteomes" id="UP000005713">
    <property type="component" value="Unassembled WGS sequence"/>
</dbReference>
<comment type="subcellular location">
    <subcellularLocation>
        <location evidence="1">Cell inner membrane</location>
        <topology evidence="1">Peripheral membrane protein</topology>
    </subcellularLocation>
</comment>
<keyword evidence="5" id="KW-0997">Cell inner membrane</keyword>
<evidence type="ECO:0000256" key="9">
    <source>
        <dbReference type="ARBA" id="ARBA00023136"/>
    </source>
</evidence>
<dbReference type="Gene3D" id="3.40.50.300">
    <property type="entry name" value="P-loop containing nucleotide triphosphate hydrolases"/>
    <property type="match status" value="2"/>
</dbReference>
<keyword evidence="3" id="KW-0813">Transport</keyword>
<evidence type="ECO:0000256" key="2">
    <source>
        <dbReference type="ARBA" id="ARBA00005417"/>
    </source>
</evidence>
<sequence>MTQPDVLHINNLQIALKTGQWILSGVELALQPGRIHGVIGESGAGKSMIGSAIADTLPRGLGISAGSIEFDGLTLTDMTARTRRDLLGRDIGFIPQEPMSALNPSLTIGHQVCHHLARIGLRNARARTDRAVELFAEVGLDRPRALLTSYPHQLSGGMLQRVLIAMAFASNPRLVIADEPTTALDVTIQKKVVELIARTREAHNTSVLFITHDLQLAAEICDDVSVLYAGRIVETGAAGEIINAPRHPYSRCLNLATPNLTGPLSRLMILPKTMPGPAERSAMQGCEFATRCPLAQDPCHTTRPLLAEIAPGHASACHWPERTGSVAVPEAKEAPEGFARGSAPVLRATGLGKAYLQHDWLGRVREVQALRDLNFEIREGEFVGIVGESGSGKSSLTKMIVGLEDVTSGKLEVAGMDRTTTPREAFFDKVQLVFQDPQSALNPRRSIASLVTQALEARPGSMPKAEQNALVTELLGKVMLPPEVAGRFPDQLSGGQKQRVNIARALCSNPSLLIADEIVSGLDVSVQAQILELLRALRREASFSLLLVSHDLAVVRHVCDRTLVMCKGEIVEQGPVEEVFANPQHPYTRELVAAAQGISDASADTGYALG</sequence>
<dbReference type="InterPro" id="IPR003439">
    <property type="entry name" value="ABC_transporter-like_ATP-bd"/>
</dbReference>
<evidence type="ECO:0000313" key="12">
    <source>
        <dbReference type="Proteomes" id="UP000005713"/>
    </source>
</evidence>
<dbReference type="PROSITE" id="PS00211">
    <property type="entry name" value="ABC_TRANSPORTER_1"/>
    <property type="match status" value="2"/>
</dbReference>
<reference evidence="11 12" key="1">
    <citation type="submission" date="2006-06" db="EMBL/GenBank/DDBJ databases">
        <authorList>
            <person name="Moran M.A."/>
            <person name="Ferriera S."/>
            <person name="Johnson J."/>
            <person name="Kravitz S."/>
            <person name="Beeson K."/>
            <person name="Sutton G."/>
            <person name="Rogers Y.-H."/>
            <person name="Friedman R."/>
            <person name="Frazier M."/>
            <person name="Venter J.C."/>
        </authorList>
    </citation>
    <scope>NUCLEOTIDE SEQUENCE [LARGE SCALE GENOMIC DNA]</scope>
    <source>
        <strain evidence="11 12">E-37</strain>
    </source>
</reference>
<dbReference type="AlphaFoldDB" id="A3K7U1"/>
<dbReference type="NCBIfam" id="TIGR01727">
    <property type="entry name" value="oligo_HPY"/>
    <property type="match status" value="1"/>
</dbReference>
<keyword evidence="12" id="KW-1185">Reference proteome</keyword>
<dbReference type="NCBIfam" id="NF007739">
    <property type="entry name" value="PRK10419.1"/>
    <property type="match status" value="2"/>
</dbReference>
<organism evidence="11 12">
    <name type="scientific">Sagittula stellata (strain ATCC 700073 / DSM 11524 / E-37)</name>
    <dbReference type="NCBI Taxonomy" id="388399"/>
    <lineage>
        <taxon>Bacteria</taxon>
        <taxon>Pseudomonadati</taxon>
        <taxon>Pseudomonadota</taxon>
        <taxon>Alphaproteobacteria</taxon>
        <taxon>Rhodobacterales</taxon>
        <taxon>Roseobacteraceae</taxon>
        <taxon>Sagittula</taxon>
    </lineage>
</organism>
<keyword evidence="8" id="KW-1278">Translocase</keyword>
<dbReference type="CDD" id="cd03257">
    <property type="entry name" value="ABC_NikE_OppD_transporters"/>
    <property type="match status" value="2"/>
</dbReference>
<dbReference type="GO" id="GO:0005524">
    <property type="term" value="F:ATP binding"/>
    <property type="evidence" value="ECO:0007669"/>
    <property type="project" value="UniProtKB-KW"/>
</dbReference>
<dbReference type="eggNOG" id="COG4172">
    <property type="taxonomic scope" value="Bacteria"/>
</dbReference>
<keyword evidence="6" id="KW-0547">Nucleotide-binding</keyword>
<dbReference type="RefSeq" id="WP_005861886.1">
    <property type="nucleotide sequence ID" value="NZ_AAYA01000013.1"/>
</dbReference>
<evidence type="ECO:0000256" key="3">
    <source>
        <dbReference type="ARBA" id="ARBA00022448"/>
    </source>
</evidence>
<dbReference type="GO" id="GO:0015833">
    <property type="term" value="P:peptide transport"/>
    <property type="evidence" value="ECO:0007669"/>
    <property type="project" value="InterPro"/>
</dbReference>
<protein>
    <submittedName>
        <fullName evidence="11">Putative ABC transporter ATP-binding protein</fullName>
    </submittedName>
</protein>
<evidence type="ECO:0000256" key="4">
    <source>
        <dbReference type="ARBA" id="ARBA00022475"/>
    </source>
</evidence>
<evidence type="ECO:0000259" key="10">
    <source>
        <dbReference type="PROSITE" id="PS50893"/>
    </source>
</evidence>
<accession>A3K7U1</accession>
<dbReference type="Pfam" id="PF00005">
    <property type="entry name" value="ABC_tran"/>
    <property type="match status" value="2"/>
</dbReference>
<evidence type="ECO:0000256" key="5">
    <source>
        <dbReference type="ARBA" id="ARBA00022519"/>
    </source>
</evidence>
<evidence type="ECO:0000256" key="6">
    <source>
        <dbReference type="ARBA" id="ARBA00022741"/>
    </source>
</evidence>
<keyword evidence="4" id="KW-1003">Cell membrane</keyword>
<dbReference type="GO" id="GO:0016887">
    <property type="term" value="F:ATP hydrolysis activity"/>
    <property type="evidence" value="ECO:0007669"/>
    <property type="project" value="InterPro"/>
</dbReference>
<dbReference type="InterPro" id="IPR013563">
    <property type="entry name" value="Oligopep_ABC_C"/>
</dbReference>
<dbReference type="SMART" id="SM00382">
    <property type="entry name" value="AAA"/>
    <property type="match status" value="2"/>
</dbReference>
<dbReference type="PANTHER" id="PTHR43297">
    <property type="entry name" value="OLIGOPEPTIDE TRANSPORT ATP-BINDING PROTEIN APPD"/>
    <property type="match status" value="1"/>
</dbReference>
<dbReference type="PANTHER" id="PTHR43297:SF14">
    <property type="entry name" value="ATPASE AAA-TYPE CORE DOMAIN-CONTAINING PROTEIN"/>
    <property type="match status" value="1"/>
</dbReference>
<keyword evidence="9" id="KW-0472">Membrane</keyword>
<dbReference type="InterPro" id="IPR027417">
    <property type="entry name" value="P-loop_NTPase"/>
</dbReference>
<proteinExistence type="inferred from homology"/>
<comment type="caution">
    <text evidence="11">The sequence shown here is derived from an EMBL/GenBank/DDBJ whole genome shotgun (WGS) entry which is preliminary data.</text>
</comment>
<feature type="domain" description="ABC transporter" evidence="10">
    <location>
        <begin position="346"/>
        <end position="592"/>
    </location>
</feature>
<evidence type="ECO:0000256" key="7">
    <source>
        <dbReference type="ARBA" id="ARBA00022840"/>
    </source>
</evidence>
<dbReference type="InterPro" id="IPR050388">
    <property type="entry name" value="ABC_Ni/Peptide_Import"/>
</dbReference>
<dbReference type="NCBIfam" id="NF008453">
    <property type="entry name" value="PRK11308.1"/>
    <property type="match status" value="2"/>
</dbReference>
<dbReference type="InterPro" id="IPR003593">
    <property type="entry name" value="AAA+_ATPase"/>
</dbReference>
<dbReference type="PROSITE" id="PS50893">
    <property type="entry name" value="ABC_TRANSPORTER_2"/>
    <property type="match status" value="2"/>
</dbReference>
<evidence type="ECO:0000256" key="8">
    <source>
        <dbReference type="ARBA" id="ARBA00022967"/>
    </source>
</evidence>
<dbReference type="InterPro" id="IPR017871">
    <property type="entry name" value="ABC_transporter-like_CS"/>
</dbReference>
<dbReference type="GO" id="GO:0005886">
    <property type="term" value="C:plasma membrane"/>
    <property type="evidence" value="ECO:0007669"/>
    <property type="project" value="UniProtKB-SubCell"/>
</dbReference>
<comment type="similarity">
    <text evidence="2">Belongs to the ABC transporter superfamily.</text>
</comment>
<keyword evidence="7 11" id="KW-0067">ATP-binding</keyword>
<name>A3K7U1_SAGS3</name>
<dbReference type="Pfam" id="PF08352">
    <property type="entry name" value="oligo_HPY"/>
    <property type="match status" value="2"/>
</dbReference>
<gene>
    <name evidence="11" type="ORF">SSE37_02460</name>
</gene>
<dbReference type="EMBL" id="AAYA01000013">
    <property type="protein sequence ID" value="EBA06713.1"/>
    <property type="molecule type" value="Genomic_DNA"/>
</dbReference>
<dbReference type="SUPFAM" id="SSF52540">
    <property type="entry name" value="P-loop containing nucleoside triphosphate hydrolases"/>
    <property type="match status" value="2"/>
</dbReference>
<feature type="domain" description="ABC transporter" evidence="10">
    <location>
        <begin position="7"/>
        <end position="254"/>
    </location>
</feature>
<evidence type="ECO:0000256" key="1">
    <source>
        <dbReference type="ARBA" id="ARBA00004417"/>
    </source>
</evidence>